<sequence>MVKVEQYRRPRGAVGVGLGFVALGVLLAVVLDPTAEGPGGLPVWVGVVVVVVGGLLTCGLAVRQLRAQRRG</sequence>
<keyword evidence="3" id="KW-1185">Reference proteome</keyword>
<accession>A0A3N1G9M9</accession>
<reference evidence="2 3" key="1">
    <citation type="journal article" date="2015" name="Stand. Genomic Sci.">
        <title>Genomic Encyclopedia of Bacterial and Archaeal Type Strains, Phase III: the genomes of soil and plant-associated and newly described type strains.</title>
        <authorList>
            <person name="Whitman W.B."/>
            <person name="Woyke T."/>
            <person name="Klenk H.P."/>
            <person name="Zhou Y."/>
            <person name="Lilburn T.G."/>
            <person name="Beck B.J."/>
            <person name="De Vos P."/>
            <person name="Vandamme P."/>
            <person name="Eisen J.A."/>
            <person name="Garrity G."/>
            <person name="Hugenholtz P."/>
            <person name="Kyrpides N.C."/>
        </authorList>
    </citation>
    <scope>NUCLEOTIDE SEQUENCE [LARGE SCALE GENOMIC DNA]</scope>
    <source>
        <strain evidence="2 3">CECT 7306</strain>
    </source>
</reference>
<keyword evidence="1" id="KW-0472">Membrane</keyword>
<proteinExistence type="predicted"/>
<evidence type="ECO:0000256" key="1">
    <source>
        <dbReference type="SAM" id="Phobius"/>
    </source>
</evidence>
<protein>
    <submittedName>
        <fullName evidence="2">Uncharacterized protein</fullName>
    </submittedName>
</protein>
<feature type="transmembrane region" description="Helical" evidence="1">
    <location>
        <begin position="43"/>
        <end position="62"/>
    </location>
</feature>
<feature type="transmembrane region" description="Helical" evidence="1">
    <location>
        <begin position="12"/>
        <end position="31"/>
    </location>
</feature>
<keyword evidence="1" id="KW-0812">Transmembrane</keyword>
<organism evidence="2 3">
    <name type="scientific">Pseudokineococcus lusitanus</name>
    <dbReference type="NCBI Taxonomy" id="763993"/>
    <lineage>
        <taxon>Bacteria</taxon>
        <taxon>Bacillati</taxon>
        <taxon>Actinomycetota</taxon>
        <taxon>Actinomycetes</taxon>
        <taxon>Kineosporiales</taxon>
        <taxon>Kineosporiaceae</taxon>
        <taxon>Pseudokineococcus</taxon>
    </lineage>
</organism>
<name>A0A3N1G9M9_9ACTN</name>
<gene>
    <name evidence="2" type="ORF">EDC03_2873</name>
</gene>
<dbReference type="RefSeq" id="WP_148058100.1">
    <property type="nucleotide sequence ID" value="NZ_RJKN01000008.1"/>
</dbReference>
<evidence type="ECO:0000313" key="2">
    <source>
        <dbReference type="EMBL" id="ROP26945.1"/>
    </source>
</evidence>
<dbReference type="AlphaFoldDB" id="A0A3N1G9M9"/>
<dbReference type="InParanoid" id="A0A3N1G9M9"/>
<comment type="caution">
    <text evidence="2">The sequence shown here is derived from an EMBL/GenBank/DDBJ whole genome shotgun (WGS) entry which is preliminary data.</text>
</comment>
<dbReference type="Proteomes" id="UP000276232">
    <property type="component" value="Unassembled WGS sequence"/>
</dbReference>
<evidence type="ECO:0000313" key="3">
    <source>
        <dbReference type="Proteomes" id="UP000276232"/>
    </source>
</evidence>
<keyword evidence="1" id="KW-1133">Transmembrane helix</keyword>
<dbReference type="EMBL" id="RJKN01000008">
    <property type="protein sequence ID" value="ROP26945.1"/>
    <property type="molecule type" value="Genomic_DNA"/>
</dbReference>